<evidence type="ECO:0000313" key="3">
    <source>
        <dbReference type="Proteomes" id="UP000595140"/>
    </source>
</evidence>
<sequence>MSTSGQTTLTTEGMAGPPRRNQPQAQQRTLHENNPGQNLDYLNLGYPHEKCQYCHAIMWTEERNNSKAKNSPPTFSLCCMEGWVSLSALKNAPEYLRDLLSHNGGKRSATFRENIRAYNSILAFTSIGVQIDYEIHKTKGPYVFRISSQNGHHIGSLHPQPGNPRKFL</sequence>
<protein>
    <recommendedName>
        <fullName evidence="4">Helitron helicase-like domain-containing protein</fullName>
    </recommendedName>
</protein>
<feature type="compositionally biased region" description="Low complexity" evidence="1">
    <location>
        <begin position="17"/>
        <end position="28"/>
    </location>
</feature>
<dbReference type="Proteomes" id="UP000595140">
    <property type="component" value="Unassembled WGS sequence"/>
</dbReference>
<accession>A0A484KY90</accession>
<feature type="compositionally biased region" description="Polar residues" evidence="1">
    <location>
        <begin position="1"/>
        <end position="11"/>
    </location>
</feature>
<evidence type="ECO:0008006" key="4">
    <source>
        <dbReference type="Google" id="ProtNLM"/>
    </source>
</evidence>
<gene>
    <name evidence="2" type="ORF">CCAM_LOCUS10275</name>
</gene>
<evidence type="ECO:0000256" key="1">
    <source>
        <dbReference type="SAM" id="MobiDB-lite"/>
    </source>
</evidence>
<dbReference type="AlphaFoldDB" id="A0A484KY90"/>
<dbReference type="PANTHER" id="PTHR45786">
    <property type="entry name" value="DNA BINDING PROTEIN-LIKE"/>
    <property type="match status" value="1"/>
</dbReference>
<proteinExistence type="predicted"/>
<name>A0A484KY90_9ASTE</name>
<dbReference type="EMBL" id="OOIL02000693">
    <property type="protein sequence ID" value="VFQ68499.1"/>
    <property type="molecule type" value="Genomic_DNA"/>
</dbReference>
<dbReference type="OrthoDB" id="1304969at2759"/>
<feature type="region of interest" description="Disordered" evidence="1">
    <location>
        <begin position="1"/>
        <end position="38"/>
    </location>
</feature>
<reference evidence="2 3" key="1">
    <citation type="submission" date="2018-04" db="EMBL/GenBank/DDBJ databases">
        <authorList>
            <person name="Vogel A."/>
        </authorList>
    </citation>
    <scope>NUCLEOTIDE SEQUENCE [LARGE SCALE GENOMIC DNA]</scope>
</reference>
<evidence type="ECO:0000313" key="2">
    <source>
        <dbReference type="EMBL" id="VFQ68499.1"/>
    </source>
</evidence>
<organism evidence="2 3">
    <name type="scientific">Cuscuta campestris</name>
    <dbReference type="NCBI Taxonomy" id="132261"/>
    <lineage>
        <taxon>Eukaryota</taxon>
        <taxon>Viridiplantae</taxon>
        <taxon>Streptophyta</taxon>
        <taxon>Embryophyta</taxon>
        <taxon>Tracheophyta</taxon>
        <taxon>Spermatophyta</taxon>
        <taxon>Magnoliopsida</taxon>
        <taxon>eudicotyledons</taxon>
        <taxon>Gunneridae</taxon>
        <taxon>Pentapetalae</taxon>
        <taxon>asterids</taxon>
        <taxon>lamiids</taxon>
        <taxon>Solanales</taxon>
        <taxon>Convolvulaceae</taxon>
        <taxon>Cuscuteae</taxon>
        <taxon>Cuscuta</taxon>
        <taxon>Cuscuta subgen. Grammica</taxon>
        <taxon>Cuscuta sect. Cleistogrammica</taxon>
    </lineage>
</organism>
<keyword evidence="3" id="KW-1185">Reference proteome</keyword>
<dbReference type="PANTHER" id="PTHR45786:SF74">
    <property type="entry name" value="ATP-DEPENDENT DNA HELICASE"/>
    <property type="match status" value="1"/>
</dbReference>